<reference evidence="4" key="3">
    <citation type="submission" date="2025-09" db="UniProtKB">
        <authorList>
            <consortium name="Ensembl"/>
        </authorList>
    </citation>
    <scope>IDENTIFICATION</scope>
    <source>
        <strain evidence="4">Thorbecke</strain>
    </source>
</reference>
<dbReference type="InParanoid" id="A0A5F9DJU0"/>
<reference evidence="4" key="2">
    <citation type="submission" date="2025-08" db="UniProtKB">
        <authorList>
            <consortium name="Ensembl"/>
        </authorList>
    </citation>
    <scope>IDENTIFICATION</scope>
    <source>
        <strain evidence="4">Thorbecke</strain>
    </source>
</reference>
<keyword evidence="3" id="KW-0393">Immunoglobulin domain</keyword>
<dbReference type="STRING" id="9986.ENSOCUP00000045878"/>
<dbReference type="InterPro" id="IPR036179">
    <property type="entry name" value="Ig-like_dom_sf"/>
</dbReference>
<dbReference type="InterPro" id="IPR013783">
    <property type="entry name" value="Ig-like_fold"/>
</dbReference>
<sequence length="279" mass="29899">MDFMEQQPPRHWFASPAGMFPAPSLSAQPSPVVASGENVSLSCGSDEAGTAHLLKEGGAGPLHSLEARYSHGAGLWQATFLLGPVDSTQRGIYRCYRADTNKTRVWSLPSDPLQLEVSAPAPQDHTLENLIRMGVFCLVLLSLRLLLAELATATRGSGCRPVVFWRGQRRSEKPRPKWQGRGDSAGTVGNRPPRCGCWELSGGIRGSLFSCGLLPCGCALSRLALPWDSATCRPHVDLHPPPALLRPQGAFCSVSDECSSQCACVGIRVSSQEHGACAK</sequence>
<dbReference type="Proteomes" id="UP000001811">
    <property type="component" value="Unplaced"/>
</dbReference>
<reference evidence="4 5" key="1">
    <citation type="journal article" date="2011" name="Nature">
        <title>A high-resolution map of human evolutionary constraint using 29 mammals.</title>
        <authorList>
            <person name="Lindblad-Toh K."/>
            <person name="Garber M."/>
            <person name="Zuk O."/>
            <person name="Lin M.F."/>
            <person name="Parker B.J."/>
            <person name="Washietl S."/>
            <person name="Kheradpour P."/>
            <person name="Ernst J."/>
            <person name="Jordan G."/>
            <person name="Mauceli E."/>
            <person name="Ward L.D."/>
            <person name="Lowe C.B."/>
            <person name="Holloway A.K."/>
            <person name="Clamp M."/>
            <person name="Gnerre S."/>
            <person name="Alfoldi J."/>
            <person name="Beal K."/>
            <person name="Chang J."/>
            <person name="Clawson H."/>
            <person name="Cuff J."/>
            <person name="Di Palma F."/>
            <person name="Fitzgerald S."/>
            <person name="Flicek P."/>
            <person name="Guttman M."/>
            <person name="Hubisz M.J."/>
            <person name="Jaffe D.B."/>
            <person name="Jungreis I."/>
            <person name="Kent W.J."/>
            <person name="Kostka D."/>
            <person name="Lara M."/>
            <person name="Martins A.L."/>
            <person name="Massingham T."/>
            <person name="Moltke I."/>
            <person name="Raney B.J."/>
            <person name="Rasmussen M.D."/>
            <person name="Robinson J."/>
            <person name="Stark A."/>
            <person name="Vilella A.J."/>
            <person name="Wen J."/>
            <person name="Xie X."/>
            <person name="Zody M.C."/>
            <person name="Baldwin J."/>
            <person name="Bloom T."/>
            <person name="Chin C.W."/>
            <person name="Heiman D."/>
            <person name="Nicol R."/>
            <person name="Nusbaum C."/>
            <person name="Young S."/>
            <person name="Wilkinson J."/>
            <person name="Worley K.C."/>
            <person name="Kovar C.L."/>
            <person name="Muzny D.M."/>
            <person name="Gibbs R.A."/>
            <person name="Cree A."/>
            <person name="Dihn H.H."/>
            <person name="Fowler G."/>
            <person name="Jhangiani S."/>
            <person name="Joshi V."/>
            <person name="Lee S."/>
            <person name="Lewis L.R."/>
            <person name="Nazareth L.V."/>
            <person name="Okwuonu G."/>
            <person name="Santibanez J."/>
            <person name="Warren W.C."/>
            <person name="Mardis E.R."/>
            <person name="Weinstock G.M."/>
            <person name="Wilson R.K."/>
            <person name="Delehaunty K."/>
            <person name="Dooling D."/>
            <person name="Fronik C."/>
            <person name="Fulton L."/>
            <person name="Fulton B."/>
            <person name="Graves T."/>
            <person name="Minx P."/>
            <person name="Sodergren E."/>
            <person name="Birney E."/>
            <person name="Margulies E.H."/>
            <person name="Herrero J."/>
            <person name="Green E.D."/>
            <person name="Haussler D."/>
            <person name="Siepel A."/>
            <person name="Goldman N."/>
            <person name="Pollard K.S."/>
            <person name="Pedersen J.S."/>
            <person name="Lander E.S."/>
            <person name="Kellis M."/>
        </authorList>
    </citation>
    <scope>NUCLEOTIDE SEQUENCE [LARGE SCALE GENOMIC DNA]</scope>
    <source>
        <strain evidence="5">Thorbecke</strain>
    </source>
</reference>
<keyword evidence="1" id="KW-0732">Signal</keyword>
<evidence type="ECO:0000256" key="2">
    <source>
        <dbReference type="ARBA" id="ARBA00023157"/>
    </source>
</evidence>
<evidence type="ECO:0000256" key="1">
    <source>
        <dbReference type="ARBA" id="ARBA00022729"/>
    </source>
</evidence>
<organism evidence="4 5">
    <name type="scientific">Oryctolagus cuniculus</name>
    <name type="common">Rabbit</name>
    <dbReference type="NCBI Taxonomy" id="9986"/>
    <lineage>
        <taxon>Eukaryota</taxon>
        <taxon>Metazoa</taxon>
        <taxon>Chordata</taxon>
        <taxon>Craniata</taxon>
        <taxon>Vertebrata</taxon>
        <taxon>Euteleostomi</taxon>
        <taxon>Mammalia</taxon>
        <taxon>Eutheria</taxon>
        <taxon>Euarchontoglires</taxon>
        <taxon>Glires</taxon>
        <taxon>Lagomorpha</taxon>
        <taxon>Leporidae</taxon>
        <taxon>Oryctolagus</taxon>
    </lineage>
</organism>
<dbReference type="Gene3D" id="2.60.40.10">
    <property type="entry name" value="Immunoglobulins"/>
    <property type="match status" value="1"/>
</dbReference>
<name>A0A5F9DJU0_RABIT</name>
<keyword evidence="5" id="KW-1185">Reference proteome</keyword>
<evidence type="ECO:0008006" key="6">
    <source>
        <dbReference type="Google" id="ProtNLM"/>
    </source>
</evidence>
<evidence type="ECO:0000313" key="4">
    <source>
        <dbReference type="Ensembl" id="ENSOCUP00000045878.1"/>
    </source>
</evidence>
<dbReference type="GO" id="GO:0005886">
    <property type="term" value="C:plasma membrane"/>
    <property type="evidence" value="ECO:0007669"/>
    <property type="project" value="TreeGrafter"/>
</dbReference>
<evidence type="ECO:0000256" key="3">
    <source>
        <dbReference type="ARBA" id="ARBA00023319"/>
    </source>
</evidence>
<protein>
    <recommendedName>
        <fullName evidence="6">Ig-like domain-containing protein</fullName>
    </recommendedName>
</protein>
<dbReference type="PANTHER" id="PTHR11738:SF88">
    <property type="entry name" value="IG-LIKE DOMAIN-CONTAINING PROTEIN"/>
    <property type="match status" value="1"/>
</dbReference>
<dbReference type="Ensembl" id="ENSOCUT00000044301.1">
    <property type="protein sequence ID" value="ENSOCUP00000045878.1"/>
    <property type="gene ID" value="ENSOCUG00000037386.1"/>
</dbReference>
<dbReference type="GeneTree" id="ENSGT01100000263478"/>
<keyword evidence="2" id="KW-1015">Disulfide bond</keyword>
<dbReference type="Bgee" id="ENSOCUG00000037386">
    <property type="expression patterns" value="Expressed in blood and 9 other cell types or tissues"/>
</dbReference>
<dbReference type="InterPro" id="IPR050412">
    <property type="entry name" value="Ig-like_Receptors_ImmuneReg"/>
</dbReference>
<dbReference type="PANTHER" id="PTHR11738">
    <property type="entry name" value="MHC CLASS I NK CELL RECEPTOR"/>
    <property type="match status" value="1"/>
</dbReference>
<dbReference type="GO" id="GO:0019221">
    <property type="term" value="P:cytokine-mediated signaling pathway"/>
    <property type="evidence" value="ECO:0007669"/>
    <property type="project" value="TreeGrafter"/>
</dbReference>
<evidence type="ECO:0000313" key="5">
    <source>
        <dbReference type="Proteomes" id="UP000001811"/>
    </source>
</evidence>
<dbReference type="GO" id="GO:0002764">
    <property type="term" value="P:immune response-regulating signaling pathway"/>
    <property type="evidence" value="ECO:0007669"/>
    <property type="project" value="TreeGrafter"/>
</dbReference>
<dbReference type="AlphaFoldDB" id="A0A5F9DJU0"/>
<dbReference type="FunFam" id="2.60.40.10:FF:000049">
    <property type="entry name" value="Leukocyte immunoglobulin-like receptor subfamily B member 1"/>
    <property type="match status" value="1"/>
</dbReference>
<proteinExistence type="predicted"/>
<dbReference type="SUPFAM" id="SSF48726">
    <property type="entry name" value="Immunoglobulin"/>
    <property type="match status" value="1"/>
</dbReference>
<accession>A0A5F9DJU0</accession>
<dbReference type="GO" id="GO:0032396">
    <property type="term" value="F:inhibitory MHC class I receptor activity"/>
    <property type="evidence" value="ECO:0007669"/>
    <property type="project" value="TreeGrafter"/>
</dbReference>